<feature type="signal peptide" evidence="2">
    <location>
        <begin position="1"/>
        <end position="22"/>
    </location>
</feature>
<protein>
    <submittedName>
        <fullName evidence="3">Uncharacterized protein</fullName>
    </submittedName>
</protein>
<name>A0A7S1KA84_9ALVE</name>
<sequence>MRPISLWLLSLSAVWCTIKSSGSSVPAGLVRNEVHKIMGSLSRRKLTPLRELGERNASGVETLVNKTFYCDYGKFESDNPLDKQCLGDPDMHQDMDYYGHCIDSRPSPHDFLHYMMDIDLQCSEVLNENGTDIVKCTDLKGMGEEQDLFSHCEVEDSFVRGSCYYVCLSGRPVSRCEMQFDPNNEHLMRHEAIKKCEWNSKCVNETVEINRVVCTGWDDQLRHPNQQSDGQIFDRSQESRFAVSPLSEEASFDQHSHQQSTSGLPPAISSELTGYRVAVGILASVLILTFSFAIVYICLKRKGRATGFPTSPSGNAIVVGRPHTCLHEVENGYCHHDEAATVAAPVQPVQKV</sequence>
<evidence type="ECO:0000256" key="2">
    <source>
        <dbReference type="SAM" id="SignalP"/>
    </source>
</evidence>
<gene>
    <name evidence="3" type="ORF">VBRA1451_LOCUS21401</name>
</gene>
<keyword evidence="1" id="KW-0472">Membrane</keyword>
<keyword evidence="2" id="KW-0732">Signal</keyword>
<evidence type="ECO:0000313" key="3">
    <source>
        <dbReference type="EMBL" id="CAD9066329.1"/>
    </source>
</evidence>
<dbReference type="AlphaFoldDB" id="A0A7S1KA84"/>
<accession>A0A7S1KA84</accession>
<organism evidence="3">
    <name type="scientific">Vitrella brassicaformis</name>
    <dbReference type="NCBI Taxonomy" id="1169539"/>
    <lineage>
        <taxon>Eukaryota</taxon>
        <taxon>Sar</taxon>
        <taxon>Alveolata</taxon>
        <taxon>Colpodellida</taxon>
        <taxon>Vitrellaceae</taxon>
        <taxon>Vitrella</taxon>
    </lineage>
</organism>
<reference evidence="3" key="1">
    <citation type="submission" date="2021-01" db="EMBL/GenBank/DDBJ databases">
        <authorList>
            <person name="Corre E."/>
            <person name="Pelletier E."/>
            <person name="Niang G."/>
            <person name="Scheremetjew M."/>
            <person name="Finn R."/>
            <person name="Kale V."/>
            <person name="Holt S."/>
            <person name="Cochrane G."/>
            <person name="Meng A."/>
            <person name="Brown T."/>
            <person name="Cohen L."/>
        </authorList>
    </citation>
    <scope>NUCLEOTIDE SEQUENCE</scope>
    <source>
        <strain evidence="3">CCMP3346</strain>
    </source>
</reference>
<keyword evidence="1" id="KW-0812">Transmembrane</keyword>
<dbReference type="EMBL" id="HBGB01036281">
    <property type="protein sequence ID" value="CAD9066329.1"/>
    <property type="molecule type" value="Transcribed_RNA"/>
</dbReference>
<evidence type="ECO:0000256" key="1">
    <source>
        <dbReference type="SAM" id="Phobius"/>
    </source>
</evidence>
<feature type="chain" id="PRO_5031018695" evidence="2">
    <location>
        <begin position="23"/>
        <end position="352"/>
    </location>
</feature>
<feature type="transmembrane region" description="Helical" evidence="1">
    <location>
        <begin position="277"/>
        <end position="299"/>
    </location>
</feature>
<keyword evidence="1" id="KW-1133">Transmembrane helix</keyword>
<proteinExistence type="predicted"/>